<proteinExistence type="predicted"/>
<dbReference type="AlphaFoldDB" id="A0A2S4V5E7"/>
<feature type="compositionally biased region" description="Polar residues" evidence="1">
    <location>
        <begin position="56"/>
        <end position="74"/>
    </location>
</feature>
<dbReference type="Proteomes" id="UP000239156">
    <property type="component" value="Unassembled WGS sequence"/>
</dbReference>
<gene>
    <name evidence="2" type="ORF">PSTT_10223</name>
</gene>
<feature type="region of interest" description="Disordered" evidence="1">
    <location>
        <begin position="1"/>
        <end position="29"/>
    </location>
</feature>
<evidence type="ECO:0000313" key="2">
    <source>
        <dbReference type="EMBL" id="POW04680.1"/>
    </source>
</evidence>
<feature type="compositionally biased region" description="Polar residues" evidence="1">
    <location>
        <begin position="1"/>
        <end position="28"/>
    </location>
</feature>
<evidence type="ECO:0000256" key="1">
    <source>
        <dbReference type="SAM" id="MobiDB-lite"/>
    </source>
</evidence>
<sequence length="84" mass="9387">MASQANLNTLQTDNQQPGAQNPQDQLSPKTLVDLEAIVLRWEQRLRKEMIQDKQDSASANQFSAFNQPQGSTDFKSAGLSREQP</sequence>
<reference evidence="2" key="1">
    <citation type="submission" date="2017-12" db="EMBL/GenBank/DDBJ databases">
        <title>Gene loss provides genomic basis for host adaptation in cereal stripe rust fungi.</title>
        <authorList>
            <person name="Xia C."/>
        </authorList>
    </citation>
    <scope>NUCLEOTIDE SEQUENCE [LARGE SCALE GENOMIC DNA]</scope>
    <source>
        <strain evidence="2">93-210</strain>
    </source>
</reference>
<accession>A0A2S4V5E7</accession>
<name>A0A2S4V5E7_9BASI</name>
<comment type="caution">
    <text evidence="2">The sequence shown here is derived from an EMBL/GenBank/DDBJ whole genome shotgun (WGS) entry which is preliminary data.</text>
</comment>
<dbReference type="EMBL" id="PKSL01000108">
    <property type="protein sequence ID" value="POW04680.1"/>
    <property type="molecule type" value="Genomic_DNA"/>
</dbReference>
<keyword evidence="3" id="KW-1185">Reference proteome</keyword>
<evidence type="ECO:0000313" key="3">
    <source>
        <dbReference type="Proteomes" id="UP000239156"/>
    </source>
</evidence>
<feature type="region of interest" description="Disordered" evidence="1">
    <location>
        <begin position="50"/>
        <end position="84"/>
    </location>
</feature>
<dbReference type="VEuPathDB" id="FungiDB:PSTT_10223"/>
<organism evidence="2 3">
    <name type="scientific">Puccinia striiformis</name>
    <dbReference type="NCBI Taxonomy" id="27350"/>
    <lineage>
        <taxon>Eukaryota</taxon>
        <taxon>Fungi</taxon>
        <taxon>Dikarya</taxon>
        <taxon>Basidiomycota</taxon>
        <taxon>Pucciniomycotina</taxon>
        <taxon>Pucciniomycetes</taxon>
        <taxon>Pucciniales</taxon>
        <taxon>Pucciniaceae</taxon>
        <taxon>Puccinia</taxon>
    </lineage>
</organism>
<dbReference type="VEuPathDB" id="FungiDB:PSHT_01758"/>
<protein>
    <submittedName>
        <fullName evidence="2">Uncharacterized protein</fullName>
    </submittedName>
</protein>